<comment type="caution">
    <text evidence="2">The sequence shown here is derived from an EMBL/GenBank/DDBJ whole genome shotgun (WGS) entry which is preliminary data.</text>
</comment>
<feature type="compositionally biased region" description="Gly residues" evidence="1">
    <location>
        <begin position="56"/>
        <end position="66"/>
    </location>
</feature>
<dbReference type="Proteomes" id="UP000242427">
    <property type="component" value="Unassembled WGS sequence"/>
</dbReference>
<evidence type="ECO:0000313" key="2">
    <source>
        <dbReference type="EMBL" id="PSJ30346.1"/>
    </source>
</evidence>
<keyword evidence="3" id="KW-1185">Reference proteome</keyword>
<evidence type="ECO:0000313" key="3">
    <source>
        <dbReference type="Proteomes" id="UP000242427"/>
    </source>
</evidence>
<accession>A0A9X7JV86</accession>
<gene>
    <name evidence="2" type="ORF">B7P34_01945</name>
</gene>
<evidence type="ECO:0000256" key="1">
    <source>
        <dbReference type="SAM" id="MobiDB-lite"/>
    </source>
</evidence>
<dbReference type="AlphaFoldDB" id="A0A9X7JV86"/>
<dbReference type="EMBL" id="PXWG01000002">
    <property type="protein sequence ID" value="PSJ30346.1"/>
    <property type="molecule type" value="Genomic_DNA"/>
</dbReference>
<proteinExistence type="predicted"/>
<organism evidence="2 3">
    <name type="scientific">Streptosporangium nondiastaticum</name>
    <dbReference type="NCBI Taxonomy" id="35764"/>
    <lineage>
        <taxon>Bacteria</taxon>
        <taxon>Bacillati</taxon>
        <taxon>Actinomycetota</taxon>
        <taxon>Actinomycetes</taxon>
        <taxon>Streptosporangiales</taxon>
        <taxon>Streptosporangiaceae</taxon>
        <taxon>Streptosporangium</taxon>
    </lineage>
</organism>
<reference evidence="2 3" key="1">
    <citation type="submission" date="2018-03" db="EMBL/GenBank/DDBJ databases">
        <title>Chitinolytic properties of Streptosporangium nondiastaticum TBG75A20.</title>
        <authorList>
            <person name="Gayathri V."/>
            <person name="Shiburaj S."/>
        </authorList>
    </citation>
    <scope>NUCLEOTIDE SEQUENCE [LARGE SCALE GENOMIC DNA]</scope>
    <source>
        <strain evidence="2 3">TBG75A20</strain>
    </source>
</reference>
<protein>
    <submittedName>
        <fullName evidence="2">Uncharacterized protein</fullName>
    </submittedName>
</protein>
<name>A0A9X7JV86_9ACTN</name>
<sequence>MSAATLLTLAVAATSTPDPGIDWPATSASRIAGDGERGIDWPLSPAPATASAAGIRDGGTGAVDWS</sequence>
<dbReference type="RefSeq" id="WP_106673997.1">
    <property type="nucleotide sequence ID" value="NZ_PXWG01000002.1"/>
</dbReference>
<feature type="region of interest" description="Disordered" evidence="1">
    <location>
        <begin position="15"/>
        <end position="66"/>
    </location>
</feature>